<evidence type="ECO:0000313" key="2">
    <source>
        <dbReference type="EMBL" id="KAH7025289.1"/>
    </source>
</evidence>
<reference evidence="2" key="1">
    <citation type="journal article" date="2021" name="Nat. Commun.">
        <title>Genetic determinants of endophytism in the Arabidopsis root mycobiome.</title>
        <authorList>
            <person name="Mesny F."/>
            <person name="Miyauchi S."/>
            <person name="Thiergart T."/>
            <person name="Pickel B."/>
            <person name="Atanasova L."/>
            <person name="Karlsson M."/>
            <person name="Huettel B."/>
            <person name="Barry K.W."/>
            <person name="Haridas S."/>
            <person name="Chen C."/>
            <person name="Bauer D."/>
            <person name="Andreopoulos W."/>
            <person name="Pangilinan J."/>
            <person name="LaButti K."/>
            <person name="Riley R."/>
            <person name="Lipzen A."/>
            <person name="Clum A."/>
            <person name="Drula E."/>
            <person name="Henrissat B."/>
            <person name="Kohler A."/>
            <person name="Grigoriev I.V."/>
            <person name="Martin F.M."/>
            <person name="Hacquard S."/>
        </authorList>
    </citation>
    <scope>NUCLEOTIDE SEQUENCE</scope>
    <source>
        <strain evidence="2">MPI-CAGE-CH-0230</strain>
    </source>
</reference>
<dbReference type="GeneID" id="70186757"/>
<evidence type="ECO:0000256" key="1">
    <source>
        <dbReference type="SAM" id="SignalP"/>
    </source>
</evidence>
<dbReference type="EMBL" id="JAGTJQ010000009">
    <property type="protein sequence ID" value="KAH7025289.1"/>
    <property type="molecule type" value="Genomic_DNA"/>
</dbReference>
<proteinExistence type="predicted"/>
<dbReference type="AlphaFoldDB" id="A0A9P8XXV1"/>
<sequence length="415" mass="46370">MLISSFSWLAALITAAVFTRRTAASPAFVLTVALFPDHPAVQLNDGRILFNATGQNAIFNVDRRFGITNSASAPCRALRASKIRQEFILHSADANRFLSQMTTECSAVNRSHQWTASSVEGSQNVRGSAKRQGLQDEELRSAIQTYTLTKNVTQIVHVAEKGRGESLSHNPSTPLHAPQLLSRQVMNEISPRGMVEEWKAVETARTNWVKQDEVKRFVLEHGQDQTFATSEYFGCSVFVLVTSKSIVVGHLSECKGATGPALEDPFLTEQDVIQTIEDRMSTAVYEDIENDPCKQVYLVITGHAANQFGTGVKTLTDWFIDFLEVPKENIRYIGYGHDYPLFLGNPDVDDDRVVRGLSLFHWQSLGRDVGSSWTIYLGNVRPRLQLWFDRDGRLDTSQDVVWGMSKSGMSEPIRP</sequence>
<feature type="signal peptide" evidence="1">
    <location>
        <begin position="1"/>
        <end position="24"/>
    </location>
</feature>
<evidence type="ECO:0000313" key="3">
    <source>
        <dbReference type="Proteomes" id="UP000756346"/>
    </source>
</evidence>
<accession>A0A9P8XXV1</accession>
<keyword evidence="3" id="KW-1185">Reference proteome</keyword>
<keyword evidence="1" id="KW-0732">Signal</keyword>
<dbReference type="OrthoDB" id="1896086at2759"/>
<protein>
    <submittedName>
        <fullName evidence="2">Uncharacterized protein</fullName>
    </submittedName>
</protein>
<dbReference type="Proteomes" id="UP000756346">
    <property type="component" value="Unassembled WGS sequence"/>
</dbReference>
<comment type="caution">
    <text evidence="2">The sequence shown here is derived from an EMBL/GenBank/DDBJ whole genome shotgun (WGS) entry which is preliminary data.</text>
</comment>
<organism evidence="2 3">
    <name type="scientific">Microdochium trichocladiopsis</name>
    <dbReference type="NCBI Taxonomy" id="1682393"/>
    <lineage>
        <taxon>Eukaryota</taxon>
        <taxon>Fungi</taxon>
        <taxon>Dikarya</taxon>
        <taxon>Ascomycota</taxon>
        <taxon>Pezizomycotina</taxon>
        <taxon>Sordariomycetes</taxon>
        <taxon>Xylariomycetidae</taxon>
        <taxon>Xylariales</taxon>
        <taxon>Microdochiaceae</taxon>
        <taxon>Microdochium</taxon>
    </lineage>
</organism>
<dbReference type="RefSeq" id="XP_046008837.1">
    <property type="nucleotide sequence ID" value="XM_046157211.1"/>
</dbReference>
<name>A0A9P8XXV1_9PEZI</name>
<gene>
    <name evidence="2" type="ORF">B0I36DRAFT_353428</name>
</gene>
<feature type="chain" id="PRO_5040118309" evidence="1">
    <location>
        <begin position="25"/>
        <end position="415"/>
    </location>
</feature>